<organism evidence="2 3">
    <name type="scientific">Leuconostoc aquikimchii</name>
    <dbReference type="NCBI Taxonomy" id="3236804"/>
    <lineage>
        <taxon>Bacteria</taxon>
        <taxon>Bacillati</taxon>
        <taxon>Bacillota</taxon>
        <taxon>Bacilli</taxon>
        <taxon>Lactobacillales</taxon>
        <taxon>Lactobacillaceae</taxon>
        <taxon>Leuconostoc</taxon>
    </lineage>
</organism>
<dbReference type="GO" id="GO:0016787">
    <property type="term" value="F:hydrolase activity"/>
    <property type="evidence" value="ECO:0007669"/>
    <property type="project" value="UniProtKB-KW"/>
</dbReference>
<dbReference type="PANTHER" id="PTHR46438">
    <property type="entry name" value="ALPHA/BETA-HYDROLASES SUPERFAMILY PROTEIN"/>
    <property type="match status" value="1"/>
</dbReference>
<dbReference type="InterPro" id="IPR000073">
    <property type="entry name" value="AB_hydrolase_1"/>
</dbReference>
<dbReference type="Pfam" id="PF00561">
    <property type="entry name" value="Abhydrolase_1"/>
    <property type="match status" value="1"/>
</dbReference>
<dbReference type="InterPro" id="IPR000639">
    <property type="entry name" value="Epox_hydrolase-like"/>
</dbReference>
<feature type="domain" description="AB hydrolase-1" evidence="1">
    <location>
        <begin position="29"/>
        <end position="261"/>
    </location>
</feature>
<protein>
    <submittedName>
        <fullName evidence="2">Alpha/beta fold hydrolase</fullName>
    </submittedName>
</protein>
<evidence type="ECO:0000313" key="2">
    <source>
        <dbReference type="EMBL" id="MEX0380744.1"/>
    </source>
</evidence>
<dbReference type="SUPFAM" id="SSF53474">
    <property type="entry name" value="alpha/beta-Hydrolases"/>
    <property type="match status" value="1"/>
</dbReference>
<proteinExistence type="predicted"/>
<reference evidence="2 3" key="1">
    <citation type="submission" date="2024-07" db="EMBL/GenBank/DDBJ databases">
        <authorList>
            <person name="Yun M."/>
        </authorList>
    </citation>
    <scope>NUCLEOTIDE SEQUENCE [LARGE SCALE GENOMIC DNA]</scope>
    <source>
        <strain evidence="2 3">MS01</strain>
    </source>
</reference>
<dbReference type="InterPro" id="IPR029058">
    <property type="entry name" value="AB_hydrolase_fold"/>
</dbReference>
<accession>A0ABV3S4H1</accession>
<dbReference type="RefSeq" id="WP_367974135.1">
    <property type="nucleotide sequence ID" value="NZ_JBFPEQ010000001.1"/>
</dbReference>
<sequence length="284" mass="32687">MIDEYVKPNLSYKTDFGNIKYNIVGRGEPLILVHGTPWSSYNWRKIIPALSDWFTVYYYDLLGYGESEKNVTNVSLGIQNQILSQLIKHWHLINPKIVGHDFGGATVLRTHLLNKVAFEKILLIDPVALSPWGSPFFEHVTLNESAFKFLPNYIHDAVLEKYVAGATYNKMDLKTLENIKKPWTSEAGKKAFYQQIAQSNQKYTDEIEAMYNSIKTPVLLLWGEQDQWIPIVHGKKLNQMIPNSTFIAIKNAGHLVQEDEPALVLSYILKYFKKQINRSQQKII</sequence>
<dbReference type="EMBL" id="JBFPER010000001">
    <property type="protein sequence ID" value="MEX0380744.1"/>
    <property type="molecule type" value="Genomic_DNA"/>
</dbReference>
<dbReference type="Proteomes" id="UP001556617">
    <property type="component" value="Unassembled WGS sequence"/>
</dbReference>
<evidence type="ECO:0000313" key="3">
    <source>
        <dbReference type="Proteomes" id="UP001556617"/>
    </source>
</evidence>
<gene>
    <name evidence="2" type="ORF">AB3K24_05200</name>
</gene>
<keyword evidence="2" id="KW-0378">Hydrolase</keyword>
<comment type="caution">
    <text evidence="2">The sequence shown here is derived from an EMBL/GenBank/DDBJ whole genome shotgun (WGS) entry which is preliminary data.</text>
</comment>
<dbReference type="PRINTS" id="PR00111">
    <property type="entry name" value="ABHYDROLASE"/>
</dbReference>
<keyword evidence="3" id="KW-1185">Reference proteome</keyword>
<dbReference type="PRINTS" id="PR00412">
    <property type="entry name" value="EPOXHYDRLASE"/>
</dbReference>
<name>A0ABV3S4H1_9LACO</name>
<evidence type="ECO:0000259" key="1">
    <source>
        <dbReference type="Pfam" id="PF00561"/>
    </source>
</evidence>
<dbReference type="Gene3D" id="3.40.50.1820">
    <property type="entry name" value="alpha/beta hydrolase"/>
    <property type="match status" value="1"/>
</dbReference>